<evidence type="ECO:0000259" key="4">
    <source>
        <dbReference type="PROSITE" id="PS51898"/>
    </source>
</evidence>
<dbReference type="AlphaFoldDB" id="A0A2D2B090"/>
<dbReference type="Proteomes" id="UP000228945">
    <property type="component" value="Chromosome"/>
</dbReference>
<dbReference type="RefSeq" id="WP_099622919.1">
    <property type="nucleotide sequence ID" value="NZ_CP024201.1"/>
</dbReference>
<sequence length="370" mass="42826">MATILKQKSGRWRVQVRRKGRYLSETFSLRKDAEAWARRVERDLDVGRKPVPRKLEGIQTFGDLIDLHVSDMRSVGKAPGRSKSYSMEFLKRRLGRIRLADLDRETLIDFGKARAKEGAGRMTLSIDLGYVRTLLAYGAAVHGLPFSPEPVDLARIALRMLGLVGKGEERDRRPSDREIERLVEHFRGLNSSTIPMGRIIKFAIATAMRQEEICRVLWEDLDERHKMLLIRDRKDPRHKRGNHQNIPLLDVSSYDAWALVEDQAKHLGHRRGRIFPYNSRSVGTAFRRACHQLRIDDLHFHDLRHEATSRLFEAEYEIPEVSLVTGHKDWKMLQRYTHIRPQDLHAIGARRRAARELSSATRGEQGGRDR</sequence>
<evidence type="ECO:0000313" key="5">
    <source>
        <dbReference type="EMBL" id="ATQ43670.1"/>
    </source>
</evidence>
<evidence type="ECO:0000313" key="6">
    <source>
        <dbReference type="Proteomes" id="UP000228945"/>
    </source>
</evidence>
<protein>
    <submittedName>
        <fullName evidence="5">Integrase</fullName>
    </submittedName>
</protein>
<dbReference type="InterPro" id="IPR011010">
    <property type="entry name" value="DNA_brk_join_enz"/>
</dbReference>
<reference evidence="5 6" key="1">
    <citation type="submission" date="2017-10" db="EMBL/GenBank/DDBJ databases">
        <title>Genome sequence of Caulobacter mirabilis FWC38.</title>
        <authorList>
            <person name="Fiebig A."/>
            <person name="Crosson S."/>
        </authorList>
    </citation>
    <scope>NUCLEOTIDE SEQUENCE [LARGE SCALE GENOMIC DNA]</scope>
    <source>
        <strain evidence="5 6">FWC 38</strain>
    </source>
</reference>
<dbReference type="SUPFAM" id="SSF56349">
    <property type="entry name" value="DNA breaking-rejoining enzymes"/>
    <property type="match status" value="1"/>
</dbReference>
<dbReference type="GO" id="GO:0006310">
    <property type="term" value="P:DNA recombination"/>
    <property type="evidence" value="ECO:0007669"/>
    <property type="project" value="UniProtKB-KW"/>
</dbReference>
<dbReference type="PROSITE" id="PS51898">
    <property type="entry name" value="TYR_RECOMBINASE"/>
    <property type="match status" value="1"/>
</dbReference>
<keyword evidence="6" id="KW-1185">Reference proteome</keyword>
<feature type="region of interest" description="Disordered" evidence="3">
    <location>
        <begin position="350"/>
        <end position="370"/>
    </location>
</feature>
<dbReference type="InterPro" id="IPR013762">
    <property type="entry name" value="Integrase-like_cat_sf"/>
</dbReference>
<dbReference type="OrthoDB" id="6388170at2"/>
<keyword evidence="2" id="KW-0233">DNA recombination</keyword>
<evidence type="ECO:0000256" key="2">
    <source>
        <dbReference type="ARBA" id="ARBA00023172"/>
    </source>
</evidence>
<dbReference type="InterPro" id="IPR050090">
    <property type="entry name" value="Tyrosine_recombinase_XerCD"/>
</dbReference>
<dbReference type="EMBL" id="CP024201">
    <property type="protein sequence ID" value="ATQ43670.1"/>
    <property type="molecule type" value="Genomic_DNA"/>
</dbReference>
<gene>
    <name evidence="5" type="ORF">CSW64_15350</name>
</gene>
<feature type="domain" description="Tyr recombinase" evidence="4">
    <location>
        <begin position="168"/>
        <end position="349"/>
    </location>
</feature>
<keyword evidence="1" id="KW-0229">DNA integration</keyword>
<accession>A0A2D2B090</accession>
<dbReference type="CDD" id="cd00796">
    <property type="entry name" value="INT_Rci_Hp1_C"/>
    <property type="match status" value="1"/>
</dbReference>
<dbReference type="InterPro" id="IPR002104">
    <property type="entry name" value="Integrase_catalytic"/>
</dbReference>
<proteinExistence type="predicted"/>
<dbReference type="Pfam" id="PF00589">
    <property type="entry name" value="Phage_integrase"/>
    <property type="match status" value="1"/>
</dbReference>
<dbReference type="KEGG" id="cmb:CSW64_15350"/>
<evidence type="ECO:0000256" key="3">
    <source>
        <dbReference type="SAM" id="MobiDB-lite"/>
    </source>
</evidence>
<dbReference type="PANTHER" id="PTHR30349">
    <property type="entry name" value="PHAGE INTEGRASE-RELATED"/>
    <property type="match status" value="1"/>
</dbReference>
<dbReference type="GO" id="GO:0015074">
    <property type="term" value="P:DNA integration"/>
    <property type="evidence" value="ECO:0007669"/>
    <property type="project" value="UniProtKB-KW"/>
</dbReference>
<dbReference type="Gene3D" id="1.10.443.10">
    <property type="entry name" value="Intergrase catalytic core"/>
    <property type="match status" value="1"/>
</dbReference>
<dbReference type="PANTHER" id="PTHR30349:SF94">
    <property type="entry name" value="INTEGRASE_RECOMBINASE HI_1414-RELATED"/>
    <property type="match status" value="1"/>
</dbReference>
<name>A0A2D2B090_9CAUL</name>
<organism evidence="5 6">
    <name type="scientific">Caulobacter mirabilis</name>
    <dbReference type="NCBI Taxonomy" id="69666"/>
    <lineage>
        <taxon>Bacteria</taxon>
        <taxon>Pseudomonadati</taxon>
        <taxon>Pseudomonadota</taxon>
        <taxon>Alphaproteobacteria</taxon>
        <taxon>Caulobacterales</taxon>
        <taxon>Caulobacteraceae</taxon>
        <taxon>Caulobacter</taxon>
    </lineage>
</organism>
<evidence type="ECO:0000256" key="1">
    <source>
        <dbReference type="ARBA" id="ARBA00022908"/>
    </source>
</evidence>
<dbReference type="GO" id="GO:0003677">
    <property type="term" value="F:DNA binding"/>
    <property type="evidence" value="ECO:0007669"/>
    <property type="project" value="InterPro"/>
</dbReference>